<evidence type="ECO:0000256" key="2">
    <source>
        <dbReference type="SAM" id="MobiDB-lite"/>
    </source>
</evidence>
<feature type="region of interest" description="Disordered" evidence="2">
    <location>
        <begin position="71"/>
        <end position="121"/>
    </location>
</feature>
<name>A0A7T4WCH3_9PROT</name>
<dbReference type="RefSeq" id="WP_198660099.1">
    <property type="nucleotide sequence ID" value="NZ_CP059488.1"/>
</dbReference>
<feature type="compositionally biased region" description="Low complexity" evidence="2">
    <location>
        <begin position="343"/>
        <end position="353"/>
    </location>
</feature>
<sequence length="505" mass="53107">MSALDPVVSARSAYLPTGPREEYRGERPVYRRDVGPRGGSAPGEVQASIPAQAATVVMTDQIGAEKRELLPAPSSEPSTSQEASAVQPTTPTSTNPETHLPLAGLTVGAGEPPQDIGGEYNGGEKPSLVDFNPGALAHLPKKEQIVEAVRQGYGTYAEIAAATGLTKSEVSAVIHATLLLATKSRAAVLVEITPLGAKERRFEIANEGSRVSPSQNGENAPELLYGVTTDATPFRFEHVGDLGHTVMVGPTCTGKSLAVFTEGSQKDRILAAVAHGARTTTEITQRTGLLREQVHKAVGWLVKKGELQDIPSDEERTVELAPSPCTPSVHPPVQGALARGSEPAAAAAKTAPTQGSASQWNDPIGKVLEVLLSNDTVSLTALCAMTGLTRDEGLQAIDTLDASLLEIKGDDEFIERFHGDDDEIWYQYMTATMDPASQTSPAPARGAHDHPAPATEELIDQMEAAATEALSVLRDAISRLAGLARENAAARDRLAAVQKLLGGEG</sequence>
<feature type="compositionally biased region" description="Basic and acidic residues" evidence="2">
    <location>
        <begin position="19"/>
        <end position="35"/>
    </location>
</feature>
<evidence type="ECO:0000313" key="3">
    <source>
        <dbReference type="EMBL" id="QQD71917.1"/>
    </source>
</evidence>
<proteinExistence type="predicted"/>
<evidence type="ECO:0000313" key="4">
    <source>
        <dbReference type="Proteomes" id="UP000595420"/>
    </source>
</evidence>
<dbReference type="Proteomes" id="UP000595420">
    <property type="component" value="Chromosome"/>
</dbReference>
<protein>
    <submittedName>
        <fullName evidence="3">Uncharacterized protein</fullName>
    </submittedName>
</protein>
<gene>
    <name evidence="3" type="ORF">H2515_10820</name>
</gene>
<feature type="region of interest" description="Disordered" evidence="2">
    <location>
        <begin position="321"/>
        <end position="360"/>
    </location>
</feature>
<dbReference type="EMBL" id="CP059488">
    <property type="protein sequence ID" value="QQD71917.1"/>
    <property type="molecule type" value="Genomic_DNA"/>
</dbReference>
<accession>A0A7T4WCH3</accession>
<feature type="region of interest" description="Disordered" evidence="2">
    <location>
        <begin position="16"/>
        <end position="48"/>
    </location>
</feature>
<feature type="coiled-coil region" evidence="1">
    <location>
        <begin position="473"/>
        <end position="500"/>
    </location>
</feature>
<reference evidence="3 4" key="1">
    <citation type="submission" date="2020-07" db="EMBL/GenBank/DDBJ databases">
        <title>Complete genome sequence analysis of Acidithiobacillus ferrivorans XJFY6S-08 reveals extreme environmental adaptation to alpine acid mine drainage.</title>
        <authorList>
            <person name="Yan L."/>
            <person name="Ni Y."/>
        </authorList>
    </citation>
    <scope>NUCLEOTIDE SEQUENCE [LARGE SCALE GENOMIC DNA]</scope>
    <source>
        <strain evidence="3 4">XJFY6S-08</strain>
    </source>
</reference>
<keyword evidence="1" id="KW-0175">Coiled coil</keyword>
<evidence type="ECO:0000256" key="1">
    <source>
        <dbReference type="SAM" id="Coils"/>
    </source>
</evidence>
<feature type="compositionally biased region" description="Polar residues" evidence="2">
    <location>
        <begin position="75"/>
        <end position="97"/>
    </location>
</feature>
<organism evidence="3 4">
    <name type="scientific">Acidithiobacillus ferrivorans</name>
    <dbReference type="NCBI Taxonomy" id="160808"/>
    <lineage>
        <taxon>Bacteria</taxon>
        <taxon>Pseudomonadati</taxon>
        <taxon>Pseudomonadota</taxon>
        <taxon>Acidithiobacillia</taxon>
        <taxon>Acidithiobacillales</taxon>
        <taxon>Acidithiobacillaceae</taxon>
        <taxon>Acidithiobacillus</taxon>
    </lineage>
</organism>
<dbReference type="AlphaFoldDB" id="A0A7T4WCH3"/>